<evidence type="ECO:0000313" key="2">
    <source>
        <dbReference type="EMBL" id="GGO84775.1"/>
    </source>
</evidence>
<keyword evidence="3" id="KW-1185">Reference proteome</keyword>
<sequence length="421" mass="47100">MLGMFALATPDVARRRARPSRALVATPVVALVLFLSLMAPAGPGTIPGASAATWMPTPGVKFNVPREGAKQYILEQQVIGAINHAVKGSYIKMSMFSFDRWPVADALVNARGRGVHVQVITNNHELPPAQVRLKNRFGTDRTKATFFYQCTASCRGQGDVNHSKFILFSQTGAATNVVMLGSLNMKRNGTDNQFNDLFTVNKAYSLHKTLDMVFQQMAADRWAKPMRLVQSFGTSYNLEVMPFPKDPVATPETEWTPYRDPIIRLLRPVSCKGASTSDGRTKIRVDMHAWDGERGGIIARRLKYLYDHGCDVKIMVGFMSKSMRSILFAPTGRGRVPTRSTGYDTDGDGIIDLYSHKKLTLIHGHYGTATGKRIVMTGSSNFQNGGQYGDEILFQIYRRSIYDRYLDNWKWVWDYHTHGMA</sequence>
<dbReference type="EMBL" id="BMNI01000001">
    <property type="protein sequence ID" value="GGO84775.1"/>
    <property type="molecule type" value="Genomic_DNA"/>
</dbReference>
<reference evidence="3" key="1">
    <citation type="journal article" date="2019" name="Int. J. Syst. Evol. Microbiol.">
        <title>The Global Catalogue of Microorganisms (GCM) 10K type strain sequencing project: providing services to taxonomists for standard genome sequencing and annotation.</title>
        <authorList>
            <consortium name="The Broad Institute Genomics Platform"/>
            <consortium name="The Broad Institute Genome Sequencing Center for Infectious Disease"/>
            <person name="Wu L."/>
            <person name="Ma J."/>
        </authorList>
    </citation>
    <scope>NUCLEOTIDE SEQUENCE [LARGE SCALE GENOMIC DNA]</scope>
    <source>
        <strain evidence="3">CGMCC 4.7371</strain>
    </source>
</reference>
<name>A0ABQ2N6P3_9ACTN</name>
<dbReference type="Gene3D" id="3.30.870.10">
    <property type="entry name" value="Endonuclease Chain A"/>
    <property type="match status" value="2"/>
</dbReference>
<dbReference type="InterPro" id="IPR025202">
    <property type="entry name" value="PLD-like_dom"/>
</dbReference>
<accession>A0ABQ2N6P3</accession>
<evidence type="ECO:0000313" key="3">
    <source>
        <dbReference type="Proteomes" id="UP000655410"/>
    </source>
</evidence>
<dbReference type="SUPFAM" id="SSF56024">
    <property type="entry name" value="Phospholipase D/nuclease"/>
    <property type="match status" value="2"/>
</dbReference>
<feature type="domain" description="Phospholipase D-like" evidence="1">
    <location>
        <begin position="79"/>
        <end position="217"/>
    </location>
</feature>
<proteinExistence type="predicted"/>
<protein>
    <recommendedName>
        <fullName evidence="1">Phospholipase D-like domain-containing protein</fullName>
    </recommendedName>
</protein>
<dbReference type="Proteomes" id="UP000655410">
    <property type="component" value="Unassembled WGS sequence"/>
</dbReference>
<dbReference type="Pfam" id="PF13091">
    <property type="entry name" value="PLDc_2"/>
    <property type="match status" value="1"/>
</dbReference>
<gene>
    <name evidence="2" type="ORF">GCM10011584_03160</name>
</gene>
<comment type="caution">
    <text evidence="2">The sequence shown here is derived from an EMBL/GenBank/DDBJ whole genome shotgun (WGS) entry which is preliminary data.</text>
</comment>
<evidence type="ECO:0000259" key="1">
    <source>
        <dbReference type="Pfam" id="PF13091"/>
    </source>
</evidence>
<organism evidence="2 3">
    <name type="scientific">Nocardioides phosphati</name>
    <dbReference type="NCBI Taxonomy" id="1867775"/>
    <lineage>
        <taxon>Bacteria</taxon>
        <taxon>Bacillati</taxon>
        <taxon>Actinomycetota</taxon>
        <taxon>Actinomycetes</taxon>
        <taxon>Propionibacteriales</taxon>
        <taxon>Nocardioidaceae</taxon>
        <taxon>Nocardioides</taxon>
    </lineage>
</organism>